<dbReference type="EMBL" id="UINC01156067">
    <property type="protein sequence ID" value="SVD52275.1"/>
    <property type="molecule type" value="Genomic_DNA"/>
</dbReference>
<dbReference type="AlphaFoldDB" id="A0A382W1X0"/>
<reference evidence="1" key="1">
    <citation type="submission" date="2018-05" db="EMBL/GenBank/DDBJ databases">
        <authorList>
            <person name="Lanie J.A."/>
            <person name="Ng W.-L."/>
            <person name="Kazmierczak K.M."/>
            <person name="Andrzejewski T.M."/>
            <person name="Davidsen T.M."/>
            <person name="Wayne K.J."/>
            <person name="Tettelin H."/>
            <person name="Glass J.I."/>
            <person name="Rusch D."/>
            <person name="Podicherti R."/>
            <person name="Tsui H.-C.T."/>
            <person name="Winkler M.E."/>
        </authorList>
    </citation>
    <scope>NUCLEOTIDE SEQUENCE</scope>
</reference>
<protein>
    <submittedName>
        <fullName evidence="1">Uncharacterized protein</fullName>
    </submittedName>
</protein>
<organism evidence="1">
    <name type="scientific">marine metagenome</name>
    <dbReference type="NCBI Taxonomy" id="408172"/>
    <lineage>
        <taxon>unclassified sequences</taxon>
        <taxon>metagenomes</taxon>
        <taxon>ecological metagenomes</taxon>
    </lineage>
</organism>
<feature type="non-terminal residue" evidence="1">
    <location>
        <position position="214"/>
    </location>
</feature>
<evidence type="ECO:0000313" key="1">
    <source>
        <dbReference type="EMBL" id="SVD52275.1"/>
    </source>
</evidence>
<accession>A0A382W1X0</accession>
<proteinExistence type="predicted"/>
<sequence>MPKKETKKNLHKANRLSLFLDNNDPRILKSVDELGKLIFLNRRKQNTVLKVLLFNLVLSNNERLITPRAKTSFGAKRYNKHQIGYRSFITVLDKLVKYEYVIQEIGYKDVVADKSATTTITLTPKLIKFFHLNHWYDNDSWLYQEPELILLRKNNSNELVDYKDNKHSNWLRKELTKYNELLEDTSICLTKKHKKTGAINIVEEYYDLVLKRKF</sequence>
<name>A0A382W1X0_9ZZZZ</name>
<gene>
    <name evidence="1" type="ORF">METZ01_LOCUS405129</name>
</gene>